<reference evidence="11" key="1">
    <citation type="submission" date="2016-05" db="EMBL/GenBank/DDBJ databases">
        <title>Comparative genomics of biotechnologically important yeasts.</title>
        <authorList>
            <consortium name="DOE Joint Genome Institute"/>
            <person name="Riley R."/>
            <person name="Haridas S."/>
            <person name="Wolfe K.H."/>
            <person name="Lopes M.R."/>
            <person name="Hittinger C.T."/>
            <person name="Goker M."/>
            <person name="Salamov A."/>
            <person name="Wisecaver J."/>
            <person name="Long T.M."/>
            <person name="Aerts A.L."/>
            <person name="Barry K."/>
            <person name="Choi C."/>
            <person name="Clum A."/>
            <person name="Coughlan A.Y."/>
            <person name="Deshpande S."/>
            <person name="Douglass A.P."/>
            <person name="Hanson S.J."/>
            <person name="Klenk H.-P."/>
            <person name="Labutti K."/>
            <person name="Lapidus A."/>
            <person name="Lindquist E."/>
            <person name="Lipzen A."/>
            <person name="Meier-Kolthoff J.P."/>
            <person name="Ohm R.A."/>
            <person name="Otillar R.P."/>
            <person name="Pangilinan J."/>
            <person name="Peng Y."/>
            <person name="Rokas A."/>
            <person name="Rosa C.A."/>
            <person name="Scheuner C."/>
            <person name="Sibirny A.A."/>
            <person name="Slot J.C."/>
            <person name="Stielow J.B."/>
            <person name="Sun H."/>
            <person name="Kurtzman C.P."/>
            <person name="Blackwell M."/>
            <person name="Grigoriev I.V."/>
            <person name="Jeffries T.W."/>
        </authorList>
    </citation>
    <scope>NUCLEOTIDE SEQUENCE [LARGE SCALE GENOMIC DNA]</scope>
    <source>
        <strain evidence="11">NRRL Y-2460</strain>
    </source>
</reference>
<evidence type="ECO:0000259" key="7">
    <source>
        <dbReference type="Pfam" id="PF12859"/>
    </source>
</evidence>
<proteinExistence type="inferred from homology"/>
<dbReference type="InterPro" id="IPR049255">
    <property type="entry name" value="Apc1_N"/>
</dbReference>
<evidence type="ECO:0000259" key="8">
    <source>
        <dbReference type="Pfam" id="PF20518"/>
    </source>
</evidence>
<organism evidence="10 11">
    <name type="scientific">Pachysolen tannophilus NRRL Y-2460</name>
    <dbReference type="NCBI Taxonomy" id="669874"/>
    <lineage>
        <taxon>Eukaryota</taxon>
        <taxon>Fungi</taxon>
        <taxon>Dikarya</taxon>
        <taxon>Ascomycota</taxon>
        <taxon>Saccharomycotina</taxon>
        <taxon>Pichiomycetes</taxon>
        <taxon>Pachysolenaceae</taxon>
        <taxon>Pachysolen</taxon>
    </lineage>
</organism>
<feature type="compositionally biased region" description="Low complexity" evidence="6">
    <location>
        <begin position="229"/>
        <end position="253"/>
    </location>
</feature>
<dbReference type="Pfam" id="PF20518">
    <property type="entry name" value="Apc1_MidN"/>
    <property type="match status" value="1"/>
</dbReference>
<keyword evidence="2" id="KW-0132">Cell division</keyword>
<evidence type="ECO:0000313" key="11">
    <source>
        <dbReference type="Proteomes" id="UP000094236"/>
    </source>
</evidence>
<evidence type="ECO:0000256" key="6">
    <source>
        <dbReference type="SAM" id="MobiDB-lite"/>
    </source>
</evidence>
<feature type="compositionally biased region" description="Low complexity" evidence="6">
    <location>
        <begin position="382"/>
        <end position="394"/>
    </location>
</feature>
<dbReference type="EMBL" id="KV454014">
    <property type="protein sequence ID" value="ODV95239.1"/>
    <property type="molecule type" value="Genomic_DNA"/>
</dbReference>
<feature type="region of interest" description="Disordered" evidence="6">
    <location>
        <begin position="161"/>
        <end position="253"/>
    </location>
</feature>
<keyword evidence="5" id="KW-0131">Cell cycle</keyword>
<dbReference type="STRING" id="669874.A0A1E4TU23"/>
<dbReference type="GO" id="GO:0051301">
    <property type="term" value="P:cell division"/>
    <property type="evidence" value="ECO:0007669"/>
    <property type="project" value="UniProtKB-KW"/>
</dbReference>
<keyword evidence="3" id="KW-0677">Repeat</keyword>
<dbReference type="InterPro" id="IPR011989">
    <property type="entry name" value="ARM-like"/>
</dbReference>
<protein>
    <submittedName>
        <fullName evidence="10">Uncharacterized protein</fullName>
    </submittedName>
</protein>
<dbReference type="PANTHER" id="PTHR12827">
    <property type="entry name" value="MEIOTIC CHECKPOINT REGULATOR TSG24 FAMILY MEMBER"/>
    <property type="match status" value="1"/>
</dbReference>
<feature type="domain" description="Anaphase-promoting complex subunit 1 beta-sandwich" evidence="9">
    <location>
        <begin position="1513"/>
        <end position="1579"/>
    </location>
</feature>
<keyword evidence="4" id="KW-0498">Mitosis</keyword>
<feature type="compositionally biased region" description="Low complexity" evidence="6">
    <location>
        <begin position="180"/>
        <end position="222"/>
    </location>
</feature>
<evidence type="ECO:0000313" key="10">
    <source>
        <dbReference type="EMBL" id="ODV95239.1"/>
    </source>
</evidence>
<evidence type="ECO:0000256" key="3">
    <source>
        <dbReference type="ARBA" id="ARBA00022737"/>
    </source>
</evidence>
<sequence length="1727" mass="191756">MELSLYAVNLRNVFKNPVLNEAGYRVKLVDNDESLLIAERVVIWLKGDNVFRKLIFEDDEIVVDAIFTTFNSVGNAHVIGNSGASSVSSTSTTVKATAKCLVVLLREHAHVYYLDGTKYIISFPFHLNSALSFENGLILEREFSNHGNRALLASHGTVIGTGTGTTTATTNGTGTGNGTGTSTSTSTSTNSGIKSSSTSGTAVGNIGSNSNNSSGSGGPLNNYELSIPGSSSTMGNSSSANGNGSNTTSTNGNNNQINFLTMLDPLSEFGAVVSSSTSSISNKENLILFPASNKSSLAATFNSSDHVITVYHVRFLTHNKIGNEKKTSTKKTSSISSSTAPGGLNNQRSMSRRKSSLRKISSNNHSASSNTPKKMEIEENNDNNNNKNNDNTNNLKIVGSVNSASLGYDKIRSTSHSEVLSLDRMASGTESIPDSIKPVSSKFDTINLRKDVILTKIESIEFQDDKHLLKICNSSYANQDCIVINNLKTKQCEILLFKKSENNSISLPVFQTSFTISCLDCIPLAATNSDHDGILIILKDSSNICLINPFLNLISANIDLSTKSYPPIKLLSDSNGLEIAMIDHDKKFHILNLIIKPKLQVVSKILESLKYLSNSYAYEYFWLQWCSALSLDESLNEWNALITVLLSVLIPDKTQFDESKIPSNEITSRLPSARFLRNKTEAKYSLTDLAPKLILSIHLLREDMKLDLNQQIYVEKLGVLLSQLTLWMGWSENWYNYYNSNKKFDHHTRFLSIELINKPLNLFESLSSLFNSSLSSANDIVPYLTFSQLAEENESIDELLIPRTYYILRLFEAIVSNDFEAKDVVDLMVEFGITINDLKTYPVGVSIPLIECIVICQENTPIKWSEAALELVGRKDLLRFLHSSKLQNKFKRVKTDESVDDINKISAPTGARDINQILQSLNDVEPISSWDGQAEADRINITKLIFSEDRRFYEVTKLLQTSKVQTAALSVDIDLSEHELLTQQRELAANVALRTLTIPLGRSALFLSSRLPLMTERFPIPKLNFNCLISPSMTTTTLDADLIDVETTQWGFFHNGASSGLTISRDAKGISGSWIVFNQPPVLNAQHAGFLLGLGLNGHLKRLEEWHIYNYLGPKHTYTSIGLLLGMSASLRGTMDVKLTKVLSVHVIALLPPGATDLKVSLPVQTAGLIGVGLLYLETQHHRMSEILLSQIDGKLVYDDVEIVNEGYRLAAGISLGYINLGKGDDIKGLNDTHIVDKLLSMAVSLKDVQTSQQFDKSCGGAILALSFIYMKTGNESIAWKLVVPETEQLLDYVRPDLLLLRCVGKNLIMWQNIGNSIMWVDSQVPLCLLRKYALKDLKNLGSDQLSFFNIIGGSCLSIALRYASTGDVQARDTVLYYLDAMMKICLLPATNHDEKLTHAGACTIRDVLSISASLIMAGTGDLEVFRRLRVLYGNTQKSVSYGNYMAINMALGFLFLGGGQYAFSDSNFSIATLITAIYPIFPSSNTSMMSEGNVDVHLQALRHFWALSVEPRCLIIRDVDSLKPCEVPVQVELTDGSVLPLKSPCLLPNLSHISRIQTLSNDYFKLVIDLKRNYEHYKFFKKYLTLYIYQKESYHAKKSFSDIIRSLGEKEETKIKSRNKNGVYFKNPLKDRAIFNIFDDFEKSVIISSLSSSSKEDDENSLSNYMKKTENKLLEMSSSPTSIDDLWNLKILFKFCDQIIDDDLHYLSIDFIEQLKVQIWYLVNNL</sequence>
<dbReference type="InterPro" id="IPR048971">
    <property type="entry name" value="Apc1_3rd"/>
</dbReference>
<dbReference type="GO" id="GO:0031145">
    <property type="term" value="P:anaphase-promoting complex-dependent catabolic process"/>
    <property type="evidence" value="ECO:0007669"/>
    <property type="project" value="TreeGrafter"/>
</dbReference>
<name>A0A1E4TU23_PACTA</name>
<dbReference type="FunFam" id="1.25.10.10:FF:000435">
    <property type="entry name" value="Ubiquitin ligase subunit"/>
    <property type="match status" value="1"/>
</dbReference>
<evidence type="ECO:0000256" key="2">
    <source>
        <dbReference type="ARBA" id="ARBA00022618"/>
    </source>
</evidence>
<dbReference type="OrthoDB" id="26401at2759"/>
<feature type="domain" description="Anaphase-promoting complex subunit 1 N-terminal" evidence="7">
    <location>
        <begin position="31"/>
        <end position="369"/>
    </location>
</feature>
<evidence type="ECO:0000256" key="5">
    <source>
        <dbReference type="ARBA" id="ARBA00023306"/>
    </source>
</evidence>
<dbReference type="Pfam" id="PF12859">
    <property type="entry name" value="ANAPC1"/>
    <property type="match status" value="1"/>
</dbReference>
<feature type="compositionally biased region" description="Polar residues" evidence="6">
    <location>
        <begin position="363"/>
        <end position="372"/>
    </location>
</feature>
<evidence type="ECO:0000256" key="4">
    <source>
        <dbReference type="ARBA" id="ARBA00022776"/>
    </source>
</evidence>
<dbReference type="GO" id="GO:0070979">
    <property type="term" value="P:protein K11-linked ubiquitination"/>
    <property type="evidence" value="ECO:0007669"/>
    <property type="project" value="TreeGrafter"/>
</dbReference>
<comment type="similarity">
    <text evidence="1">Belongs to the APC1 family.</text>
</comment>
<feature type="domain" description="Anaphase-promoting complex subunit 1 middle" evidence="8">
    <location>
        <begin position="821"/>
        <end position="877"/>
    </location>
</feature>
<dbReference type="GO" id="GO:0007091">
    <property type="term" value="P:metaphase/anaphase transition of mitotic cell cycle"/>
    <property type="evidence" value="ECO:0007669"/>
    <property type="project" value="TreeGrafter"/>
</dbReference>
<feature type="compositionally biased region" description="Low complexity" evidence="6">
    <location>
        <begin position="161"/>
        <end position="172"/>
    </location>
</feature>
<dbReference type="PANTHER" id="PTHR12827:SF3">
    <property type="entry name" value="ANAPHASE-PROMOTING COMPLEX SUBUNIT 1"/>
    <property type="match status" value="1"/>
</dbReference>
<feature type="region of interest" description="Disordered" evidence="6">
    <location>
        <begin position="322"/>
        <end position="396"/>
    </location>
</feature>
<dbReference type="InterPro" id="IPR046794">
    <property type="entry name" value="Apc1_MidN"/>
</dbReference>
<evidence type="ECO:0000256" key="1">
    <source>
        <dbReference type="ARBA" id="ARBA00010547"/>
    </source>
</evidence>
<keyword evidence="11" id="KW-1185">Reference proteome</keyword>
<feature type="compositionally biased region" description="Low complexity" evidence="6">
    <location>
        <begin position="330"/>
        <end position="339"/>
    </location>
</feature>
<dbReference type="Proteomes" id="UP000094236">
    <property type="component" value="Unassembled WGS sequence"/>
</dbReference>
<gene>
    <name evidence="10" type="ORF">PACTADRAFT_49987</name>
</gene>
<accession>A0A1E4TU23</accession>
<dbReference type="GO" id="GO:0005680">
    <property type="term" value="C:anaphase-promoting complex"/>
    <property type="evidence" value="ECO:0007669"/>
    <property type="project" value="InterPro"/>
</dbReference>
<dbReference type="Pfam" id="PF21282">
    <property type="entry name" value="APC1_3rd"/>
    <property type="match status" value="1"/>
</dbReference>
<dbReference type="GO" id="GO:0060090">
    <property type="term" value="F:molecular adaptor activity"/>
    <property type="evidence" value="ECO:0007669"/>
    <property type="project" value="TreeGrafter"/>
</dbReference>
<dbReference type="Gene3D" id="1.25.10.10">
    <property type="entry name" value="Leucine-rich Repeat Variant"/>
    <property type="match status" value="2"/>
</dbReference>
<dbReference type="InterPro" id="IPR024990">
    <property type="entry name" value="Apc1"/>
</dbReference>
<evidence type="ECO:0000259" key="9">
    <source>
        <dbReference type="Pfam" id="PF21282"/>
    </source>
</evidence>